<dbReference type="InterPro" id="IPR007223">
    <property type="entry name" value="Peroxin-13_N"/>
</dbReference>
<comment type="caution">
    <text evidence="17">The sequence shown here is derived from an EMBL/GenBank/DDBJ whole genome shotgun (WGS) entry which is preliminary data.</text>
</comment>
<keyword evidence="5" id="KW-0653">Protein transport</keyword>
<evidence type="ECO:0000256" key="9">
    <source>
        <dbReference type="ARBA" id="ARBA00023140"/>
    </source>
</evidence>
<feature type="compositionally biased region" description="Polar residues" evidence="14">
    <location>
        <begin position="41"/>
        <end position="53"/>
    </location>
</feature>
<evidence type="ECO:0000256" key="13">
    <source>
        <dbReference type="PROSITE-ProRule" id="PRU00192"/>
    </source>
</evidence>
<dbReference type="InterPro" id="IPR001452">
    <property type="entry name" value="SH3_domain"/>
</dbReference>
<dbReference type="SMART" id="SM00326">
    <property type="entry name" value="SH3"/>
    <property type="match status" value="1"/>
</dbReference>
<dbReference type="EMBL" id="JADBJN010000002">
    <property type="protein sequence ID" value="KAG5675116.1"/>
    <property type="molecule type" value="Genomic_DNA"/>
</dbReference>
<keyword evidence="4 15" id="KW-0812">Transmembrane</keyword>
<evidence type="ECO:0000256" key="12">
    <source>
        <dbReference type="ARBA" id="ARBA00046271"/>
    </source>
</evidence>
<keyword evidence="3" id="KW-0813">Transport</keyword>
<dbReference type="CDD" id="cd11864">
    <property type="entry name" value="SH3_PEX13_eumet"/>
    <property type="match status" value="1"/>
</dbReference>
<evidence type="ECO:0000256" key="5">
    <source>
        <dbReference type="ARBA" id="ARBA00022927"/>
    </source>
</evidence>
<dbReference type="GO" id="GO:1990429">
    <property type="term" value="C:peroxisomal importomer complex"/>
    <property type="evidence" value="ECO:0007669"/>
    <property type="project" value="TreeGrafter"/>
</dbReference>
<reference evidence="17" key="1">
    <citation type="submission" date="2021-03" db="EMBL/GenBank/DDBJ databases">
        <title>Chromosome level genome of the anhydrobiotic midge Polypedilum vanderplanki.</title>
        <authorList>
            <person name="Yoshida Y."/>
            <person name="Kikawada T."/>
            <person name="Gusev O."/>
        </authorList>
    </citation>
    <scope>NUCLEOTIDE SEQUENCE</scope>
    <source>
        <strain evidence="17">NIAS01</strain>
        <tissue evidence="17">Whole body or cell culture</tissue>
    </source>
</reference>
<evidence type="ECO:0000256" key="7">
    <source>
        <dbReference type="ARBA" id="ARBA00023010"/>
    </source>
</evidence>
<dbReference type="OrthoDB" id="10037838at2759"/>
<evidence type="ECO:0000256" key="14">
    <source>
        <dbReference type="SAM" id="MobiDB-lite"/>
    </source>
</evidence>
<gene>
    <name evidence="17" type="ORF">PVAND_005045</name>
</gene>
<evidence type="ECO:0000256" key="2">
    <source>
        <dbReference type="ARBA" id="ARBA00022443"/>
    </source>
</evidence>
<dbReference type="PANTHER" id="PTHR19332">
    <property type="entry name" value="PEROXISOMAL MEMBRANE PROTEIN PEX13"/>
    <property type="match status" value="1"/>
</dbReference>
<keyword evidence="6 15" id="KW-1133">Transmembrane helix</keyword>
<dbReference type="Gene3D" id="2.30.30.40">
    <property type="entry name" value="SH3 Domains"/>
    <property type="match status" value="1"/>
</dbReference>
<protein>
    <recommendedName>
        <fullName evidence="11">Peroxisomal membrane protein PEX13</fullName>
    </recommendedName>
    <alternativeName>
        <fullName evidence="10">Peroxin-13</fullName>
    </alternativeName>
</protein>
<sequence>MTLDSTTLPLANGYAPVNYRQQVNMGGSDVFGGPYQIQTPSGIVHSTQPSAQITPPPLPPRPNSYLQSSSSSMFSPYGNNYGFNSFGGGFNSNYGYGMGGFNSFNSFGGFGSGYGRPFGNPLDPEMRFIQMAEESSRSTFQSIESVVSTIGNIATMLDSTYFALTSSFRAILGLAANFSHLRGFFSKFFSTFAVFRTALWMYKKFLYILGISKFNPSTQMNLNEAFKDAEEMQQSSNDFFNSAASQQQGSGLAMVLFLTFIFTAPYLIMKLFGSIMNSSVDNSKNPSAWVNAIDAVVTYNFNADHPSELSVRAGQVIKIAPKEIQQLNRLLSTNWLLATADGKNVGLVPVNYIRRQTATNEFVYTQQQQQQQQPLPSQQTQEATIEQQSDLVMEPLIIKDENSTENQV</sequence>
<dbReference type="Proteomes" id="UP001107558">
    <property type="component" value="Chromosome 2"/>
</dbReference>
<feature type="domain" description="SH3" evidence="16">
    <location>
        <begin position="290"/>
        <end position="358"/>
    </location>
</feature>
<evidence type="ECO:0000313" key="17">
    <source>
        <dbReference type="EMBL" id="KAG5675116.1"/>
    </source>
</evidence>
<evidence type="ECO:0000256" key="8">
    <source>
        <dbReference type="ARBA" id="ARBA00023136"/>
    </source>
</evidence>
<comment type="similarity">
    <text evidence="1">Belongs to the peroxin-13 family.</text>
</comment>
<evidence type="ECO:0000259" key="16">
    <source>
        <dbReference type="PROSITE" id="PS50002"/>
    </source>
</evidence>
<dbReference type="AlphaFoldDB" id="A0A9J6BYZ0"/>
<name>A0A9J6BYZ0_POLVA</name>
<dbReference type="PROSITE" id="PS50002">
    <property type="entry name" value="SH3"/>
    <property type="match status" value="1"/>
</dbReference>
<dbReference type="PANTHER" id="PTHR19332:SF1">
    <property type="entry name" value="PEROXISOMAL MEMBRANE PROTEIN PEX13"/>
    <property type="match status" value="1"/>
</dbReference>
<evidence type="ECO:0000256" key="10">
    <source>
        <dbReference type="ARBA" id="ARBA00029693"/>
    </source>
</evidence>
<organism evidence="17 18">
    <name type="scientific">Polypedilum vanderplanki</name>
    <name type="common">Sleeping chironomid midge</name>
    <dbReference type="NCBI Taxonomy" id="319348"/>
    <lineage>
        <taxon>Eukaryota</taxon>
        <taxon>Metazoa</taxon>
        <taxon>Ecdysozoa</taxon>
        <taxon>Arthropoda</taxon>
        <taxon>Hexapoda</taxon>
        <taxon>Insecta</taxon>
        <taxon>Pterygota</taxon>
        <taxon>Neoptera</taxon>
        <taxon>Endopterygota</taxon>
        <taxon>Diptera</taxon>
        <taxon>Nematocera</taxon>
        <taxon>Chironomoidea</taxon>
        <taxon>Chironomidae</taxon>
        <taxon>Chironominae</taxon>
        <taxon>Polypedilum</taxon>
        <taxon>Polypedilum</taxon>
    </lineage>
</organism>
<keyword evidence="18" id="KW-1185">Reference proteome</keyword>
<dbReference type="GO" id="GO:0016560">
    <property type="term" value="P:protein import into peroxisome matrix, docking"/>
    <property type="evidence" value="ECO:0007669"/>
    <property type="project" value="InterPro"/>
</dbReference>
<dbReference type="GO" id="GO:0005778">
    <property type="term" value="C:peroxisomal membrane"/>
    <property type="evidence" value="ECO:0007669"/>
    <property type="project" value="UniProtKB-SubCell"/>
</dbReference>
<evidence type="ECO:0000256" key="4">
    <source>
        <dbReference type="ARBA" id="ARBA00022692"/>
    </source>
</evidence>
<dbReference type="Pfam" id="PF07653">
    <property type="entry name" value="SH3_2"/>
    <property type="match status" value="1"/>
</dbReference>
<evidence type="ECO:0000313" key="18">
    <source>
        <dbReference type="Proteomes" id="UP001107558"/>
    </source>
</evidence>
<evidence type="ECO:0000256" key="15">
    <source>
        <dbReference type="SAM" id="Phobius"/>
    </source>
</evidence>
<keyword evidence="7" id="KW-0811">Translocation</keyword>
<feature type="region of interest" description="Disordered" evidence="14">
    <location>
        <begin position="367"/>
        <end position="386"/>
    </location>
</feature>
<dbReference type="InterPro" id="IPR036028">
    <property type="entry name" value="SH3-like_dom_sf"/>
</dbReference>
<keyword evidence="2 13" id="KW-0728">SH3 domain</keyword>
<feature type="compositionally biased region" description="Low complexity" evidence="14">
    <location>
        <begin position="367"/>
        <end position="381"/>
    </location>
</feature>
<keyword evidence="9" id="KW-0576">Peroxisome</keyword>
<feature type="region of interest" description="Disordered" evidence="14">
    <location>
        <begin position="41"/>
        <end position="66"/>
    </location>
</feature>
<feature type="transmembrane region" description="Helical" evidence="15">
    <location>
        <begin position="251"/>
        <end position="269"/>
    </location>
</feature>
<evidence type="ECO:0000256" key="11">
    <source>
        <dbReference type="ARBA" id="ARBA00034535"/>
    </source>
</evidence>
<evidence type="ECO:0000256" key="1">
    <source>
        <dbReference type="ARBA" id="ARBA00006033"/>
    </source>
</evidence>
<keyword evidence="8 15" id="KW-0472">Membrane</keyword>
<dbReference type="InterPro" id="IPR035463">
    <property type="entry name" value="Pex13"/>
</dbReference>
<dbReference type="Pfam" id="PF04088">
    <property type="entry name" value="Peroxin-13_N"/>
    <property type="match status" value="1"/>
</dbReference>
<comment type="subcellular location">
    <subcellularLocation>
        <location evidence="12">Peroxisome membrane</location>
    </subcellularLocation>
</comment>
<evidence type="ECO:0000256" key="6">
    <source>
        <dbReference type="ARBA" id="ARBA00022989"/>
    </source>
</evidence>
<accession>A0A9J6BYZ0</accession>
<evidence type="ECO:0000256" key="3">
    <source>
        <dbReference type="ARBA" id="ARBA00022448"/>
    </source>
</evidence>
<dbReference type="SUPFAM" id="SSF50044">
    <property type="entry name" value="SH3-domain"/>
    <property type="match status" value="1"/>
</dbReference>
<proteinExistence type="inferred from homology"/>